<protein>
    <submittedName>
        <fullName evidence="1">Uncharacterized protein</fullName>
    </submittedName>
</protein>
<organism evidence="1 2">
    <name type="scientific">Trichonephila inaurata madagascariensis</name>
    <dbReference type="NCBI Taxonomy" id="2747483"/>
    <lineage>
        <taxon>Eukaryota</taxon>
        <taxon>Metazoa</taxon>
        <taxon>Ecdysozoa</taxon>
        <taxon>Arthropoda</taxon>
        <taxon>Chelicerata</taxon>
        <taxon>Arachnida</taxon>
        <taxon>Araneae</taxon>
        <taxon>Araneomorphae</taxon>
        <taxon>Entelegynae</taxon>
        <taxon>Araneoidea</taxon>
        <taxon>Nephilidae</taxon>
        <taxon>Trichonephila</taxon>
        <taxon>Trichonephila inaurata</taxon>
    </lineage>
</organism>
<dbReference type="Proteomes" id="UP000886998">
    <property type="component" value="Unassembled WGS sequence"/>
</dbReference>
<sequence>MKNATAGRNSHLARLYDMLETKLRAGKLGTLERKIRGFSGVSCRIRADLSTGKLLTGKCVELNFGLAAIHTKLGWTVIGKETGLGSSNDEIVVDSSVQIILSLYVNGISLKELWEIDSLGIRDPIENVSKRKLFDEQLKEFHEE</sequence>
<proteinExistence type="predicted"/>
<comment type="caution">
    <text evidence="1">The sequence shown here is derived from an EMBL/GenBank/DDBJ whole genome shotgun (WGS) entry which is preliminary data.</text>
</comment>
<reference evidence="1" key="1">
    <citation type="submission" date="2020-08" db="EMBL/GenBank/DDBJ databases">
        <title>Multicomponent nature underlies the extraordinary mechanical properties of spider dragline silk.</title>
        <authorList>
            <person name="Kono N."/>
            <person name="Nakamura H."/>
            <person name="Mori M."/>
            <person name="Yoshida Y."/>
            <person name="Ohtoshi R."/>
            <person name="Malay A.D."/>
            <person name="Moran D.A.P."/>
            <person name="Tomita M."/>
            <person name="Numata K."/>
            <person name="Arakawa K."/>
        </authorList>
    </citation>
    <scope>NUCLEOTIDE SEQUENCE</scope>
</reference>
<keyword evidence="2" id="KW-1185">Reference proteome</keyword>
<gene>
    <name evidence="1" type="primary">AVEN_179360_1</name>
    <name evidence="1" type="ORF">TNIN_134351</name>
</gene>
<evidence type="ECO:0000313" key="1">
    <source>
        <dbReference type="EMBL" id="GFY53508.1"/>
    </source>
</evidence>
<evidence type="ECO:0000313" key="2">
    <source>
        <dbReference type="Proteomes" id="UP000886998"/>
    </source>
</evidence>
<dbReference type="EMBL" id="BMAV01009311">
    <property type="protein sequence ID" value="GFY53508.1"/>
    <property type="molecule type" value="Genomic_DNA"/>
</dbReference>
<dbReference type="OrthoDB" id="6513340at2759"/>
<name>A0A8X7C4A2_9ARAC</name>
<dbReference type="AlphaFoldDB" id="A0A8X7C4A2"/>
<accession>A0A8X7C4A2</accession>